<feature type="chain" id="PRO_5026734952" evidence="5">
    <location>
        <begin position="19"/>
        <end position="411"/>
    </location>
</feature>
<reference evidence="7 8" key="1">
    <citation type="submission" date="2019-12" db="EMBL/GenBank/DDBJ databases">
        <authorList>
            <person name="Zhao J."/>
        </authorList>
    </citation>
    <scope>NUCLEOTIDE SEQUENCE [LARGE SCALE GENOMIC DNA]</scope>
    <source>
        <strain evidence="7 8">S-15</strain>
    </source>
</reference>
<dbReference type="CDD" id="cd07185">
    <property type="entry name" value="OmpA_C-like"/>
    <property type="match status" value="1"/>
</dbReference>
<dbReference type="PANTHER" id="PTHR30329:SF21">
    <property type="entry name" value="LIPOPROTEIN YIAD-RELATED"/>
    <property type="match status" value="1"/>
</dbReference>
<evidence type="ECO:0000256" key="1">
    <source>
        <dbReference type="ARBA" id="ARBA00004442"/>
    </source>
</evidence>
<evidence type="ECO:0000256" key="4">
    <source>
        <dbReference type="PROSITE-ProRule" id="PRU00473"/>
    </source>
</evidence>
<comment type="caution">
    <text evidence="7">The sequence shown here is derived from an EMBL/GenBank/DDBJ whole genome shotgun (WGS) entry which is preliminary data.</text>
</comment>
<dbReference type="NCBIfam" id="NF038133">
    <property type="entry name" value="choice_anch_L"/>
    <property type="match status" value="1"/>
</dbReference>
<proteinExistence type="predicted"/>
<dbReference type="GO" id="GO:0009279">
    <property type="term" value="C:cell outer membrane"/>
    <property type="evidence" value="ECO:0007669"/>
    <property type="project" value="UniProtKB-SubCell"/>
</dbReference>
<accession>A0A6N9NML6</accession>
<gene>
    <name evidence="7" type="ORF">GQN54_09485</name>
</gene>
<dbReference type="RefSeq" id="WP_160633299.1">
    <property type="nucleotide sequence ID" value="NZ_WWNE01000007.1"/>
</dbReference>
<feature type="domain" description="OmpA-like" evidence="6">
    <location>
        <begin position="295"/>
        <end position="411"/>
    </location>
</feature>
<dbReference type="InterPro" id="IPR049804">
    <property type="entry name" value="Choice_anch_L"/>
</dbReference>
<keyword evidence="5" id="KW-0732">Signal</keyword>
<dbReference type="SUPFAM" id="SSF103088">
    <property type="entry name" value="OmpA-like"/>
    <property type="match status" value="1"/>
</dbReference>
<dbReference type="PROSITE" id="PS51123">
    <property type="entry name" value="OMPA_2"/>
    <property type="match status" value="1"/>
</dbReference>
<dbReference type="PRINTS" id="PR01021">
    <property type="entry name" value="OMPADOMAIN"/>
</dbReference>
<evidence type="ECO:0000313" key="7">
    <source>
        <dbReference type="EMBL" id="NBG66347.1"/>
    </source>
</evidence>
<dbReference type="Pfam" id="PF00691">
    <property type="entry name" value="OmpA"/>
    <property type="match status" value="1"/>
</dbReference>
<protein>
    <submittedName>
        <fullName evidence="7">OmpA family protein</fullName>
    </submittedName>
</protein>
<dbReference type="InterPro" id="IPR006665">
    <property type="entry name" value="OmpA-like"/>
</dbReference>
<dbReference type="PANTHER" id="PTHR30329">
    <property type="entry name" value="STATOR ELEMENT OF FLAGELLAR MOTOR COMPLEX"/>
    <property type="match status" value="1"/>
</dbReference>
<dbReference type="InterPro" id="IPR036737">
    <property type="entry name" value="OmpA-like_sf"/>
</dbReference>
<organism evidence="7 8">
    <name type="scientific">Acidiluteibacter ferrifornacis</name>
    <dbReference type="NCBI Taxonomy" id="2692424"/>
    <lineage>
        <taxon>Bacteria</taxon>
        <taxon>Pseudomonadati</taxon>
        <taxon>Bacteroidota</taxon>
        <taxon>Flavobacteriia</taxon>
        <taxon>Flavobacteriales</taxon>
        <taxon>Cryomorphaceae</taxon>
        <taxon>Acidiluteibacter</taxon>
    </lineage>
</organism>
<dbReference type="EMBL" id="WWNE01000007">
    <property type="protein sequence ID" value="NBG66347.1"/>
    <property type="molecule type" value="Genomic_DNA"/>
</dbReference>
<evidence type="ECO:0000256" key="3">
    <source>
        <dbReference type="ARBA" id="ARBA00023237"/>
    </source>
</evidence>
<name>A0A6N9NML6_9FLAO</name>
<keyword evidence="3" id="KW-0998">Cell outer membrane</keyword>
<dbReference type="Proteomes" id="UP000470771">
    <property type="component" value="Unassembled WGS sequence"/>
</dbReference>
<evidence type="ECO:0000256" key="5">
    <source>
        <dbReference type="SAM" id="SignalP"/>
    </source>
</evidence>
<evidence type="ECO:0000313" key="8">
    <source>
        <dbReference type="Proteomes" id="UP000470771"/>
    </source>
</evidence>
<dbReference type="InterPro" id="IPR050330">
    <property type="entry name" value="Bact_OuterMem_StrucFunc"/>
</dbReference>
<dbReference type="InterPro" id="IPR006664">
    <property type="entry name" value="OMP_bac"/>
</dbReference>
<keyword evidence="2 4" id="KW-0472">Membrane</keyword>
<dbReference type="AlphaFoldDB" id="A0A6N9NML6"/>
<dbReference type="Gene3D" id="3.30.1330.60">
    <property type="entry name" value="OmpA-like domain"/>
    <property type="match status" value="1"/>
</dbReference>
<keyword evidence="8" id="KW-1185">Reference proteome</keyword>
<sequence>MKNYLIILFAFSTSLSFAQLALDTNTAYPEMVKEYLIGPTSGIIVNAVQYQGHRKSIAGFTDPSNYAIISKGVAISTGNVFDAIGPNDSGSKGEGSSGLSDKDLELLANGKSYDAAILIIDFIPTSDSFSFDYFFASEEYPEYVNKGVNDVFAFIVKRVGDSVGQNLAVFENAAIPITVDQINGKINSHLYIANSLWDPNDINKWKDDRARGERSLQYQFDGFTHLLHVNTKVIAGQRYQIKIAIADIGDRIYDSAVFLKAGSLKSDGEKAKGVEYLQLIAENSTWDNTPTFKKVNENCFAINAKINYQTDEFRLRADMRPMLNKMVSLLKADERIQLKIIGHTDNTASSEYNKTLSAKRANVIYNYLISSGIAPNRLSFEGKGDSSPTLPNSSESNRLENRRVEFQLSLN</sequence>
<evidence type="ECO:0000259" key="6">
    <source>
        <dbReference type="PROSITE" id="PS51123"/>
    </source>
</evidence>
<feature type="signal peptide" evidence="5">
    <location>
        <begin position="1"/>
        <end position="18"/>
    </location>
</feature>
<comment type="subcellular location">
    <subcellularLocation>
        <location evidence="1">Cell outer membrane</location>
    </subcellularLocation>
</comment>
<evidence type="ECO:0000256" key="2">
    <source>
        <dbReference type="ARBA" id="ARBA00023136"/>
    </source>
</evidence>